<dbReference type="SUPFAM" id="SSF48498">
    <property type="entry name" value="Tetracyclin repressor-like, C-terminal domain"/>
    <property type="match status" value="1"/>
</dbReference>
<dbReference type="InterPro" id="IPR001647">
    <property type="entry name" value="HTH_TetR"/>
</dbReference>
<evidence type="ECO:0000256" key="1">
    <source>
        <dbReference type="ARBA" id="ARBA00023125"/>
    </source>
</evidence>
<feature type="domain" description="HTH tetR-type" evidence="3">
    <location>
        <begin position="12"/>
        <end position="72"/>
    </location>
</feature>
<dbReference type="Pfam" id="PF00440">
    <property type="entry name" value="TetR_N"/>
    <property type="match status" value="1"/>
</dbReference>
<keyword evidence="5" id="KW-1185">Reference proteome</keyword>
<dbReference type="InterPro" id="IPR050109">
    <property type="entry name" value="HTH-type_TetR-like_transc_reg"/>
</dbReference>
<feature type="DNA-binding region" description="H-T-H motif" evidence="2">
    <location>
        <begin position="35"/>
        <end position="54"/>
    </location>
</feature>
<evidence type="ECO:0000256" key="2">
    <source>
        <dbReference type="PROSITE-ProRule" id="PRU00335"/>
    </source>
</evidence>
<evidence type="ECO:0000259" key="3">
    <source>
        <dbReference type="PROSITE" id="PS50977"/>
    </source>
</evidence>
<dbReference type="EMBL" id="CP073347">
    <property type="protein sequence ID" value="UTW13656.1"/>
    <property type="molecule type" value="Genomic_DNA"/>
</dbReference>
<dbReference type="InterPro" id="IPR041586">
    <property type="entry name" value="PsrA_TetR_C"/>
</dbReference>
<dbReference type="PANTHER" id="PTHR30055">
    <property type="entry name" value="HTH-TYPE TRANSCRIPTIONAL REGULATOR RUTR"/>
    <property type="match status" value="1"/>
</dbReference>
<dbReference type="PROSITE" id="PS01081">
    <property type="entry name" value="HTH_TETR_1"/>
    <property type="match status" value="1"/>
</dbReference>
<dbReference type="PROSITE" id="PS50977">
    <property type="entry name" value="HTH_TETR_2"/>
    <property type="match status" value="1"/>
</dbReference>
<name>A0ABY5HRV3_9GAMM</name>
<dbReference type="PANTHER" id="PTHR30055:SF235">
    <property type="entry name" value="TRANSCRIPTIONAL REGULATORY PROTEIN"/>
    <property type="match status" value="1"/>
</dbReference>
<sequence length="226" mass="25551">MSDSGLVDKTADKTKDKILQAAASLFAEQGFNDTTMRQITARAEVNLAAVNYHFGSKERLILALADRCIEPLVSQLERLLAERLALAPQRLLLDELMEMLMRTLLGAQRNSADGLSVFMRLLDLAYVGRQQVLREHLVAAFGSRLQPFMQYLRADAAPMDDDEFFWRLHFLLGSVIFSLVNFQTLVAIEQQALDLDAEVEHILHRLVPVLCGGFQARAENTRFCWL</sequence>
<gene>
    <name evidence="4" type="ORF">KDW95_08465</name>
</gene>
<accession>A0ABY5HRV3</accession>
<dbReference type="Gene3D" id="1.10.357.10">
    <property type="entry name" value="Tetracycline Repressor, domain 2"/>
    <property type="match status" value="1"/>
</dbReference>
<dbReference type="SUPFAM" id="SSF46689">
    <property type="entry name" value="Homeodomain-like"/>
    <property type="match status" value="1"/>
</dbReference>
<dbReference type="Proteomes" id="UP001058461">
    <property type="component" value="Chromosome"/>
</dbReference>
<keyword evidence="1 2" id="KW-0238">DNA-binding</keyword>
<dbReference type="InterPro" id="IPR023772">
    <property type="entry name" value="DNA-bd_HTH_TetR-type_CS"/>
</dbReference>
<dbReference type="InterPro" id="IPR036271">
    <property type="entry name" value="Tet_transcr_reg_TetR-rel_C_sf"/>
</dbReference>
<evidence type="ECO:0000313" key="5">
    <source>
        <dbReference type="Proteomes" id="UP001058461"/>
    </source>
</evidence>
<dbReference type="Pfam" id="PF17939">
    <property type="entry name" value="TetR_C_30"/>
    <property type="match status" value="1"/>
</dbReference>
<dbReference type="RefSeq" id="WP_255855847.1">
    <property type="nucleotide sequence ID" value="NZ_CP073347.1"/>
</dbReference>
<dbReference type="InterPro" id="IPR009057">
    <property type="entry name" value="Homeodomain-like_sf"/>
</dbReference>
<organism evidence="4 5">
    <name type="scientific">Marinobacterium rhizophilum</name>
    <dbReference type="NCBI Taxonomy" id="420402"/>
    <lineage>
        <taxon>Bacteria</taxon>
        <taxon>Pseudomonadati</taxon>
        <taxon>Pseudomonadota</taxon>
        <taxon>Gammaproteobacteria</taxon>
        <taxon>Oceanospirillales</taxon>
        <taxon>Oceanospirillaceae</taxon>
        <taxon>Marinobacterium</taxon>
    </lineage>
</organism>
<evidence type="ECO:0000313" key="4">
    <source>
        <dbReference type="EMBL" id="UTW13656.1"/>
    </source>
</evidence>
<proteinExistence type="predicted"/>
<dbReference type="PRINTS" id="PR00455">
    <property type="entry name" value="HTHTETR"/>
</dbReference>
<reference evidence="4" key="1">
    <citation type="submission" date="2021-04" db="EMBL/GenBank/DDBJ databases">
        <title>Oceanospirillales bacteria with DddD are important DMSP degraders in coastal seawater.</title>
        <authorList>
            <person name="Liu J."/>
        </authorList>
    </citation>
    <scope>NUCLEOTIDE SEQUENCE</scope>
    <source>
        <strain evidence="4">D13-1</strain>
    </source>
</reference>
<protein>
    <submittedName>
        <fullName evidence="4">TetR family transcriptional regulator</fullName>
    </submittedName>
</protein>